<protein>
    <submittedName>
        <fullName evidence="2">Uncharacterized protein</fullName>
    </submittedName>
</protein>
<dbReference type="AlphaFoldDB" id="A0A1D1W9P1"/>
<feature type="compositionally biased region" description="Polar residues" evidence="1">
    <location>
        <begin position="43"/>
        <end position="54"/>
    </location>
</feature>
<reference evidence="2 3" key="1">
    <citation type="journal article" date="2016" name="Nat. Commun.">
        <title>Extremotolerant tardigrade genome and improved radiotolerance of human cultured cells by tardigrade-unique protein.</title>
        <authorList>
            <person name="Hashimoto T."/>
            <person name="Horikawa D.D."/>
            <person name="Saito Y."/>
            <person name="Kuwahara H."/>
            <person name="Kozuka-Hata H."/>
            <person name="Shin-I T."/>
            <person name="Minakuchi Y."/>
            <person name="Ohishi K."/>
            <person name="Motoyama A."/>
            <person name="Aizu T."/>
            <person name="Enomoto A."/>
            <person name="Kondo K."/>
            <person name="Tanaka S."/>
            <person name="Hara Y."/>
            <person name="Koshikawa S."/>
            <person name="Sagara H."/>
            <person name="Miura T."/>
            <person name="Yokobori S."/>
            <person name="Miyagawa K."/>
            <person name="Suzuki Y."/>
            <person name="Kubo T."/>
            <person name="Oyama M."/>
            <person name="Kohara Y."/>
            <person name="Fujiyama A."/>
            <person name="Arakawa K."/>
            <person name="Katayama T."/>
            <person name="Toyoda A."/>
            <person name="Kunieda T."/>
        </authorList>
    </citation>
    <scope>NUCLEOTIDE SEQUENCE [LARGE SCALE GENOMIC DNA]</scope>
    <source>
        <strain evidence="2 3">YOKOZUNA-1</strain>
    </source>
</reference>
<evidence type="ECO:0000256" key="1">
    <source>
        <dbReference type="SAM" id="MobiDB-lite"/>
    </source>
</evidence>
<feature type="region of interest" description="Disordered" evidence="1">
    <location>
        <begin position="23"/>
        <end position="54"/>
    </location>
</feature>
<keyword evidence="3" id="KW-1185">Reference proteome</keyword>
<feature type="compositionally biased region" description="Basic and acidic residues" evidence="1">
    <location>
        <begin position="126"/>
        <end position="150"/>
    </location>
</feature>
<dbReference type="Proteomes" id="UP000186922">
    <property type="component" value="Unassembled WGS sequence"/>
</dbReference>
<evidence type="ECO:0000313" key="2">
    <source>
        <dbReference type="EMBL" id="GAV09633.1"/>
    </source>
</evidence>
<comment type="caution">
    <text evidence="2">The sequence shown here is derived from an EMBL/GenBank/DDBJ whole genome shotgun (WGS) entry which is preliminary data.</text>
</comment>
<proteinExistence type="predicted"/>
<name>A0A1D1W9P1_RAMVA</name>
<feature type="region of interest" description="Disordered" evidence="1">
    <location>
        <begin position="85"/>
        <end position="150"/>
    </location>
</feature>
<feature type="compositionally biased region" description="Polar residues" evidence="1">
    <location>
        <begin position="23"/>
        <end position="35"/>
    </location>
</feature>
<evidence type="ECO:0000313" key="3">
    <source>
        <dbReference type="Proteomes" id="UP000186922"/>
    </source>
</evidence>
<gene>
    <name evidence="2" type="primary">RvY_19137-1</name>
    <name evidence="2" type="synonym">RvY_19137.1</name>
    <name evidence="2" type="ORF">RvY_19137</name>
</gene>
<organism evidence="2 3">
    <name type="scientific">Ramazzottius varieornatus</name>
    <name type="common">Water bear</name>
    <name type="synonym">Tardigrade</name>
    <dbReference type="NCBI Taxonomy" id="947166"/>
    <lineage>
        <taxon>Eukaryota</taxon>
        <taxon>Metazoa</taxon>
        <taxon>Ecdysozoa</taxon>
        <taxon>Tardigrada</taxon>
        <taxon>Eutardigrada</taxon>
        <taxon>Parachela</taxon>
        <taxon>Hypsibioidea</taxon>
        <taxon>Ramazzottiidae</taxon>
        <taxon>Ramazzottius</taxon>
    </lineage>
</organism>
<sequence length="172" mass="18362">MEDDEIFDYEKYFADKWPQYANQQPAAMNPLTPSSAFAPDNPPSTSGQQDTVSSTFKMEGATAVAISYPCLETWTDGSPTYVPFSPTYSPDNADGGMDMSETPPDPHLVKELLVPGYDTPYSPGNDNEKDGKDMEEGADEGHPEAEAKADLSSDALAIAVANALADGVLGDN</sequence>
<dbReference type="EMBL" id="BDGG01000024">
    <property type="protein sequence ID" value="GAV09633.1"/>
    <property type="molecule type" value="Genomic_DNA"/>
</dbReference>
<accession>A0A1D1W9P1</accession>